<dbReference type="Gene3D" id="1.10.150.130">
    <property type="match status" value="1"/>
</dbReference>
<evidence type="ECO:0000259" key="7">
    <source>
        <dbReference type="PROSITE" id="PS51900"/>
    </source>
</evidence>
<dbReference type="Proteomes" id="UP001595880">
    <property type="component" value="Unassembled WGS sequence"/>
</dbReference>
<sequence length="364" mass="42577">MASFLKRGKTWRYKISAKPKDITKSGFKTKKEAQIAAAEMESKLNQGILPHLKPKQFDEYFENWIEVYKKNVSELTKLHYQDSLTAVREYFGSRHIQGITKSDYQKFINDFGAKRAKETVTKLNRHVRACVRDAVDERIIPFDFTRNVTITYTVKAKSPEDKHLNYIDSQKLQREVYNRLDKGLVHYLILLAINSGMRYSEMVGLTRNDFDFKNNTITINKTWYYKPNVSPGFGPTKNFENRTIKMNKKVMTLFNELFDTLPSNIHKLVFYSPKSKNKVISNRYANDVLRGMLDDLKINRITMHGLRHTHASVLIYKKISINYVSERLGHKDINTTLGIYTHILKEMRQEDEENTIKLLDNMVG</sequence>
<evidence type="ECO:0000256" key="4">
    <source>
        <dbReference type="ARBA" id="ARBA00023172"/>
    </source>
</evidence>
<dbReference type="InterPro" id="IPR028259">
    <property type="entry name" value="AP2-like_int_N"/>
</dbReference>
<feature type="domain" description="Core-binding (CB)" evidence="7">
    <location>
        <begin position="55"/>
        <end position="135"/>
    </location>
</feature>
<dbReference type="PANTHER" id="PTHR30629">
    <property type="entry name" value="PROPHAGE INTEGRASE"/>
    <property type="match status" value="1"/>
</dbReference>
<dbReference type="EMBL" id="JBHSDV010000006">
    <property type="protein sequence ID" value="MFC4389106.1"/>
    <property type="molecule type" value="Genomic_DNA"/>
</dbReference>
<comment type="caution">
    <text evidence="8">The sequence shown here is derived from an EMBL/GenBank/DDBJ whole genome shotgun (WGS) entry which is preliminary data.</text>
</comment>
<dbReference type="InterPro" id="IPR004107">
    <property type="entry name" value="Integrase_SAM-like_N"/>
</dbReference>
<organism evidence="8 9">
    <name type="scientific">Gracilibacillus marinus</name>
    <dbReference type="NCBI Taxonomy" id="630535"/>
    <lineage>
        <taxon>Bacteria</taxon>
        <taxon>Bacillati</taxon>
        <taxon>Bacillota</taxon>
        <taxon>Bacilli</taxon>
        <taxon>Bacillales</taxon>
        <taxon>Bacillaceae</taxon>
        <taxon>Gracilibacillus</taxon>
    </lineage>
</organism>
<dbReference type="SUPFAM" id="SSF56349">
    <property type="entry name" value="DNA breaking-rejoining enzymes"/>
    <property type="match status" value="1"/>
</dbReference>
<proteinExistence type="inferred from homology"/>
<dbReference type="PROSITE" id="PS51900">
    <property type="entry name" value="CB"/>
    <property type="match status" value="1"/>
</dbReference>
<gene>
    <name evidence="8" type="ORF">ACFOZ1_15095</name>
</gene>
<dbReference type="Pfam" id="PF14657">
    <property type="entry name" value="Arm-DNA-bind_4"/>
    <property type="match status" value="1"/>
</dbReference>
<dbReference type="InterPro" id="IPR050808">
    <property type="entry name" value="Phage_Integrase"/>
</dbReference>
<dbReference type="PROSITE" id="PS51898">
    <property type="entry name" value="TYR_RECOMBINASE"/>
    <property type="match status" value="1"/>
</dbReference>
<comment type="similarity">
    <text evidence="1">Belongs to the 'phage' integrase family.</text>
</comment>
<dbReference type="Pfam" id="PF14659">
    <property type="entry name" value="Phage_int_SAM_3"/>
    <property type="match status" value="1"/>
</dbReference>
<protein>
    <submittedName>
        <fullName evidence="8">Tyrosine-type recombinase/integrase</fullName>
    </submittedName>
</protein>
<evidence type="ECO:0000256" key="5">
    <source>
        <dbReference type="PROSITE-ProRule" id="PRU01248"/>
    </source>
</evidence>
<evidence type="ECO:0000256" key="3">
    <source>
        <dbReference type="ARBA" id="ARBA00023125"/>
    </source>
</evidence>
<evidence type="ECO:0000313" key="9">
    <source>
        <dbReference type="Proteomes" id="UP001595880"/>
    </source>
</evidence>
<dbReference type="InterPro" id="IPR010998">
    <property type="entry name" value="Integrase_recombinase_N"/>
</dbReference>
<keyword evidence="3 5" id="KW-0238">DNA-binding</keyword>
<dbReference type="Pfam" id="PF00589">
    <property type="entry name" value="Phage_integrase"/>
    <property type="match status" value="1"/>
</dbReference>
<name>A0ABV8VX72_9BACI</name>
<dbReference type="InterPro" id="IPR013762">
    <property type="entry name" value="Integrase-like_cat_sf"/>
</dbReference>
<dbReference type="InterPro" id="IPR011010">
    <property type="entry name" value="DNA_brk_join_enz"/>
</dbReference>
<feature type="domain" description="Tyr recombinase" evidence="6">
    <location>
        <begin position="162"/>
        <end position="353"/>
    </location>
</feature>
<keyword evidence="9" id="KW-1185">Reference proteome</keyword>
<keyword evidence="4" id="KW-0233">DNA recombination</keyword>
<dbReference type="InterPro" id="IPR044068">
    <property type="entry name" value="CB"/>
</dbReference>
<keyword evidence="2" id="KW-0229">DNA integration</keyword>
<dbReference type="InterPro" id="IPR002104">
    <property type="entry name" value="Integrase_catalytic"/>
</dbReference>
<accession>A0ABV8VX72</accession>
<dbReference type="CDD" id="cd01189">
    <property type="entry name" value="INT_ICEBs1_C_like"/>
    <property type="match status" value="1"/>
</dbReference>
<evidence type="ECO:0000256" key="2">
    <source>
        <dbReference type="ARBA" id="ARBA00022908"/>
    </source>
</evidence>
<evidence type="ECO:0000313" key="8">
    <source>
        <dbReference type="EMBL" id="MFC4389106.1"/>
    </source>
</evidence>
<evidence type="ECO:0000256" key="1">
    <source>
        <dbReference type="ARBA" id="ARBA00008857"/>
    </source>
</evidence>
<dbReference type="RefSeq" id="WP_390200608.1">
    <property type="nucleotide sequence ID" value="NZ_JBHSDV010000006.1"/>
</dbReference>
<evidence type="ECO:0000259" key="6">
    <source>
        <dbReference type="PROSITE" id="PS51898"/>
    </source>
</evidence>
<reference evidence="9" key="1">
    <citation type="journal article" date="2019" name="Int. J. Syst. Evol. Microbiol.">
        <title>The Global Catalogue of Microorganisms (GCM) 10K type strain sequencing project: providing services to taxonomists for standard genome sequencing and annotation.</title>
        <authorList>
            <consortium name="The Broad Institute Genomics Platform"/>
            <consortium name="The Broad Institute Genome Sequencing Center for Infectious Disease"/>
            <person name="Wu L."/>
            <person name="Ma J."/>
        </authorList>
    </citation>
    <scope>NUCLEOTIDE SEQUENCE [LARGE SCALE GENOMIC DNA]</scope>
    <source>
        <strain evidence="9">KACC 14058</strain>
    </source>
</reference>
<dbReference type="PANTHER" id="PTHR30629:SF2">
    <property type="entry name" value="PROPHAGE INTEGRASE INTS-RELATED"/>
    <property type="match status" value="1"/>
</dbReference>
<dbReference type="Gene3D" id="1.10.443.10">
    <property type="entry name" value="Intergrase catalytic core"/>
    <property type="match status" value="1"/>
</dbReference>